<reference evidence="2 3" key="1">
    <citation type="submission" date="2023-08" db="EMBL/GenBank/DDBJ databases">
        <title>Genome sequencing of plant associated microbes to promote plant fitness in Sorghum bicolor and Oryza sativa.</title>
        <authorList>
            <person name="Coleman-Derr D."/>
        </authorList>
    </citation>
    <scope>NUCLEOTIDE SEQUENCE [LARGE SCALE GENOMIC DNA]</scope>
    <source>
        <strain evidence="2 3">SLBN-33</strain>
    </source>
</reference>
<organism evidence="2 3">
    <name type="scientific">Paraburkholderia graminis</name>
    <dbReference type="NCBI Taxonomy" id="60548"/>
    <lineage>
        <taxon>Bacteria</taxon>
        <taxon>Pseudomonadati</taxon>
        <taxon>Pseudomonadota</taxon>
        <taxon>Betaproteobacteria</taxon>
        <taxon>Burkholderiales</taxon>
        <taxon>Burkholderiaceae</taxon>
        <taxon>Paraburkholderia</taxon>
    </lineage>
</organism>
<feature type="region of interest" description="Disordered" evidence="1">
    <location>
        <begin position="1"/>
        <end position="21"/>
    </location>
</feature>
<comment type="caution">
    <text evidence="2">The sequence shown here is derived from an EMBL/GenBank/DDBJ whole genome shotgun (WGS) entry which is preliminary data.</text>
</comment>
<evidence type="ECO:0000313" key="2">
    <source>
        <dbReference type="EMBL" id="MDR6204176.1"/>
    </source>
</evidence>
<evidence type="ECO:0000313" key="3">
    <source>
        <dbReference type="Proteomes" id="UP001245184"/>
    </source>
</evidence>
<dbReference type="RefSeq" id="WP_307259111.1">
    <property type="nucleotide sequence ID" value="NZ_ATXV01000006.1"/>
</dbReference>
<dbReference type="AlphaFoldDB" id="A0ABD5CFT0"/>
<name>A0ABD5CFT0_9BURK</name>
<protein>
    <submittedName>
        <fullName evidence="2">Uncharacterized protein</fullName>
    </submittedName>
</protein>
<sequence>MSRTTSGGIMTTYQSETPSSSPEALAALGEYLELALSKGVSFIVVRRGSDSSALYIGDASAPADEWTRSGSISNAAVSSILEATQSGRNDLLIGGQPYRFLRTFTQVENDGAIVFTPV</sequence>
<evidence type="ECO:0000256" key="1">
    <source>
        <dbReference type="SAM" id="MobiDB-lite"/>
    </source>
</evidence>
<gene>
    <name evidence="2" type="ORF">QF025_002896</name>
</gene>
<dbReference type="Proteomes" id="UP001245184">
    <property type="component" value="Unassembled WGS sequence"/>
</dbReference>
<proteinExistence type="predicted"/>
<accession>A0ABD5CFT0</accession>
<dbReference type="EMBL" id="JAVIZN010000002">
    <property type="protein sequence ID" value="MDR6204176.1"/>
    <property type="molecule type" value="Genomic_DNA"/>
</dbReference>